<dbReference type="InterPro" id="IPR013103">
    <property type="entry name" value="RVT_2"/>
</dbReference>
<sequence length="162" mass="18672">NTELHEFERLEVWELVPQPDKVMVITLKRIYKMKLNELGGILKNKARLVARGYRQEEGIDFEESFAPVARLEAIRIFLAYAAHKNMVVYQMDVKTAFLNGNLQEEVYVSQPNGFVDANNPNHVYKLKKALYGLKQVPRAWHDMLSSFLLSQDFSKGSVDPTL</sequence>
<evidence type="ECO:0000313" key="2">
    <source>
        <dbReference type="EMBL" id="GFD36863.1"/>
    </source>
</evidence>
<gene>
    <name evidence="2" type="ORF">Tci_908832</name>
</gene>
<dbReference type="InterPro" id="IPR043502">
    <property type="entry name" value="DNA/RNA_pol_sf"/>
</dbReference>
<proteinExistence type="predicted"/>
<comment type="caution">
    <text evidence="2">The sequence shown here is derived from an EMBL/GenBank/DDBJ whole genome shotgun (WGS) entry which is preliminary data.</text>
</comment>
<dbReference type="SUPFAM" id="SSF56672">
    <property type="entry name" value="DNA/RNA polymerases"/>
    <property type="match status" value="1"/>
</dbReference>
<feature type="domain" description="Reverse transcriptase Ty1/copia-type" evidence="1">
    <location>
        <begin position="11"/>
        <end position="156"/>
    </location>
</feature>
<reference evidence="2" key="1">
    <citation type="journal article" date="2019" name="Sci. Rep.">
        <title>Draft genome of Tanacetum cinerariifolium, the natural source of mosquito coil.</title>
        <authorList>
            <person name="Yamashiro T."/>
            <person name="Shiraishi A."/>
            <person name="Satake H."/>
            <person name="Nakayama K."/>
        </authorList>
    </citation>
    <scope>NUCLEOTIDE SEQUENCE</scope>
</reference>
<dbReference type="AlphaFoldDB" id="A0A699VR48"/>
<evidence type="ECO:0000259" key="1">
    <source>
        <dbReference type="Pfam" id="PF07727"/>
    </source>
</evidence>
<accession>A0A699VR48</accession>
<name>A0A699VR48_TANCI</name>
<feature type="non-terminal residue" evidence="2">
    <location>
        <position position="162"/>
    </location>
</feature>
<organism evidence="2">
    <name type="scientific">Tanacetum cinerariifolium</name>
    <name type="common">Dalmatian daisy</name>
    <name type="synonym">Chrysanthemum cinerariifolium</name>
    <dbReference type="NCBI Taxonomy" id="118510"/>
    <lineage>
        <taxon>Eukaryota</taxon>
        <taxon>Viridiplantae</taxon>
        <taxon>Streptophyta</taxon>
        <taxon>Embryophyta</taxon>
        <taxon>Tracheophyta</taxon>
        <taxon>Spermatophyta</taxon>
        <taxon>Magnoliopsida</taxon>
        <taxon>eudicotyledons</taxon>
        <taxon>Gunneridae</taxon>
        <taxon>Pentapetalae</taxon>
        <taxon>asterids</taxon>
        <taxon>campanulids</taxon>
        <taxon>Asterales</taxon>
        <taxon>Asteraceae</taxon>
        <taxon>Asteroideae</taxon>
        <taxon>Anthemideae</taxon>
        <taxon>Anthemidinae</taxon>
        <taxon>Tanacetum</taxon>
    </lineage>
</organism>
<dbReference type="Pfam" id="PF07727">
    <property type="entry name" value="RVT_2"/>
    <property type="match status" value="1"/>
</dbReference>
<dbReference type="EMBL" id="BKCJ011477466">
    <property type="protein sequence ID" value="GFD36863.1"/>
    <property type="molecule type" value="Genomic_DNA"/>
</dbReference>
<protein>
    <submittedName>
        <fullName evidence="2">Retrovirus-related Pol polyprotein from transposon TNT 1-94</fullName>
    </submittedName>
</protein>
<feature type="non-terminal residue" evidence="2">
    <location>
        <position position="1"/>
    </location>
</feature>